<dbReference type="AlphaFoldDB" id="A0A1X9NIG7"/>
<feature type="chain" id="PRO_5012869420" description="Ice-binding protein C-terminal domain-containing protein" evidence="1">
    <location>
        <begin position="24"/>
        <end position="200"/>
    </location>
</feature>
<evidence type="ECO:0000256" key="1">
    <source>
        <dbReference type="SAM" id="SignalP"/>
    </source>
</evidence>
<evidence type="ECO:0000313" key="4">
    <source>
        <dbReference type="Proteomes" id="UP000193450"/>
    </source>
</evidence>
<protein>
    <recommendedName>
        <fullName evidence="2">Ice-binding protein C-terminal domain-containing protein</fullName>
    </recommendedName>
</protein>
<dbReference type="EMBL" id="CP019343">
    <property type="protein sequence ID" value="ARN75635.1"/>
    <property type="molecule type" value="Genomic_DNA"/>
</dbReference>
<dbReference type="Pfam" id="PF07589">
    <property type="entry name" value="PEP-CTERM"/>
    <property type="match status" value="1"/>
</dbReference>
<keyword evidence="4" id="KW-1185">Reference proteome</keyword>
<sequence length="200" mass="21351">MKNILAGAVTSVSLLLAMSAANATVITEIEANDSFATAQYVEGSFSTGANADVENAGVAGWEWVSIEAGPDTTSSYDYFTFSVAAGQQFIFDIDYGCETTECDDSDTDVDTFIRLFDGSNGLIGFSDDEGPDLFDSLLAFEFDYTGTATLKVSQFEDSVMPSGTDYTLQISREQQAVSVPEPGSLLLLSLGLAMLGLRRQ</sequence>
<gene>
    <name evidence="3" type="ORF">BST96_16890</name>
</gene>
<feature type="domain" description="Ice-binding protein C-terminal" evidence="2">
    <location>
        <begin position="178"/>
        <end position="199"/>
    </location>
</feature>
<dbReference type="STRING" id="716816.BST96_16890"/>
<organism evidence="3 4">
    <name type="scientific">Oceanicoccus sagamiensis</name>
    <dbReference type="NCBI Taxonomy" id="716816"/>
    <lineage>
        <taxon>Bacteria</taxon>
        <taxon>Pseudomonadati</taxon>
        <taxon>Pseudomonadota</taxon>
        <taxon>Gammaproteobacteria</taxon>
        <taxon>Cellvibrionales</taxon>
        <taxon>Spongiibacteraceae</taxon>
        <taxon>Oceanicoccus</taxon>
    </lineage>
</organism>
<dbReference type="OrthoDB" id="8775303at2"/>
<feature type="signal peptide" evidence="1">
    <location>
        <begin position="1"/>
        <end position="23"/>
    </location>
</feature>
<dbReference type="Proteomes" id="UP000193450">
    <property type="component" value="Chromosome"/>
</dbReference>
<keyword evidence="1" id="KW-0732">Signal</keyword>
<name>A0A1X9NIG7_9GAMM</name>
<reference evidence="3 4" key="1">
    <citation type="submission" date="2016-11" db="EMBL/GenBank/DDBJ databases">
        <title>Trade-off between light-utilization and light-protection in marine flavobacteria.</title>
        <authorList>
            <person name="Kumagai Y."/>
        </authorList>
    </citation>
    <scope>NUCLEOTIDE SEQUENCE [LARGE SCALE GENOMIC DNA]</scope>
    <source>
        <strain evidence="3 4">NBRC 107125</strain>
    </source>
</reference>
<dbReference type="RefSeq" id="WP_085759821.1">
    <property type="nucleotide sequence ID" value="NZ_CP019343.1"/>
</dbReference>
<dbReference type="NCBIfam" id="TIGR02595">
    <property type="entry name" value="PEP_CTERM"/>
    <property type="match status" value="1"/>
</dbReference>
<dbReference type="KEGG" id="osg:BST96_16890"/>
<evidence type="ECO:0000313" key="3">
    <source>
        <dbReference type="EMBL" id="ARN75635.1"/>
    </source>
</evidence>
<accession>A0A1X9NIG7</accession>
<dbReference type="InterPro" id="IPR013424">
    <property type="entry name" value="Ice-binding_C"/>
</dbReference>
<proteinExistence type="predicted"/>
<dbReference type="Gene3D" id="2.60.120.380">
    <property type="match status" value="1"/>
</dbReference>
<evidence type="ECO:0000259" key="2">
    <source>
        <dbReference type="Pfam" id="PF07589"/>
    </source>
</evidence>